<protein>
    <submittedName>
        <fullName evidence="1">Uncharacterized protein</fullName>
    </submittedName>
</protein>
<dbReference type="EMBL" id="CAJMWV010001990">
    <property type="protein sequence ID" value="CAE6451213.1"/>
    <property type="molecule type" value="Genomic_DNA"/>
</dbReference>
<sequence>MIYSTPWELIPPPRLDREQADKTKGIWAYRYNGHFFRSYIPGFADIYNAGRYLAGRILRDDEKREGKFYAS</sequence>
<name>A0A8H3B9Z7_9AGAM</name>
<reference evidence="1" key="1">
    <citation type="submission" date="2021-01" db="EMBL/GenBank/DDBJ databases">
        <authorList>
            <person name="Kaushik A."/>
        </authorList>
    </citation>
    <scope>NUCLEOTIDE SEQUENCE</scope>
    <source>
        <strain evidence="1">AG3-1AP</strain>
    </source>
</reference>
<comment type="caution">
    <text evidence="1">The sequence shown here is derived from an EMBL/GenBank/DDBJ whole genome shotgun (WGS) entry which is preliminary data.</text>
</comment>
<proteinExistence type="predicted"/>
<dbReference type="Proteomes" id="UP000663831">
    <property type="component" value="Unassembled WGS sequence"/>
</dbReference>
<dbReference type="AlphaFoldDB" id="A0A8H3B9Z7"/>
<evidence type="ECO:0000313" key="1">
    <source>
        <dbReference type="EMBL" id="CAE6451213.1"/>
    </source>
</evidence>
<accession>A0A8H3B9Z7</accession>
<evidence type="ECO:0000313" key="2">
    <source>
        <dbReference type="Proteomes" id="UP000663831"/>
    </source>
</evidence>
<gene>
    <name evidence="1" type="ORF">RDB_LOCUS66827</name>
</gene>
<organism evidence="1 2">
    <name type="scientific">Rhizoctonia solani</name>
    <dbReference type="NCBI Taxonomy" id="456999"/>
    <lineage>
        <taxon>Eukaryota</taxon>
        <taxon>Fungi</taxon>
        <taxon>Dikarya</taxon>
        <taxon>Basidiomycota</taxon>
        <taxon>Agaricomycotina</taxon>
        <taxon>Agaricomycetes</taxon>
        <taxon>Cantharellales</taxon>
        <taxon>Ceratobasidiaceae</taxon>
        <taxon>Rhizoctonia</taxon>
    </lineage>
</organism>